<dbReference type="Pfam" id="PF13185">
    <property type="entry name" value="GAF_2"/>
    <property type="match status" value="1"/>
</dbReference>
<evidence type="ECO:0000313" key="3">
    <source>
        <dbReference type="Proteomes" id="UP000783742"/>
    </source>
</evidence>
<dbReference type="RefSeq" id="WP_216548293.1">
    <property type="nucleotide sequence ID" value="NZ_JAHLQO010000001.1"/>
</dbReference>
<comment type="caution">
    <text evidence="2">The sequence shown here is derived from an EMBL/GenBank/DDBJ whole genome shotgun (WGS) entry which is preliminary data.</text>
</comment>
<feature type="domain" description="GAF" evidence="1">
    <location>
        <begin position="41"/>
        <end position="153"/>
    </location>
</feature>
<organism evidence="2 3">
    <name type="scientific">Peptoniphilus ovalis</name>
    <dbReference type="NCBI Taxonomy" id="2841503"/>
    <lineage>
        <taxon>Bacteria</taxon>
        <taxon>Bacillati</taxon>
        <taxon>Bacillota</taxon>
        <taxon>Tissierellia</taxon>
        <taxon>Tissierellales</taxon>
        <taxon>Peptoniphilaceae</taxon>
        <taxon>Peptoniphilus</taxon>
    </lineage>
</organism>
<gene>
    <name evidence="2" type="ORF">KQI68_01535</name>
</gene>
<sequence>MSFELKGIENLDNLGRLKYMLDFSKATIDTENDFIAMMANISSIIMATVEDLNWAGFYIVRGDELVLGPFQGLPACTRLKDEGVCVASWKSKKPVRVENVHEFDGHVACDSASNSELVLPLLLNNEVVAVLDLDSPLIGRFSEVEEEYFVELVKEMEKDLSKNL</sequence>
<dbReference type="PANTHER" id="PTHR21021">
    <property type="entry name" value="GAF/PUTATIVE CYTOSKELETAL PROTEIN"/>
    <property type="match status" value="1"/>
</dbReference>
<protein>
    <submittedName>
        <fullName evidence="2">GAF domain-containing protein</fullName>
    </submittedName>
</protein>
<proteinExistence type="predicted"/>
<dbReference type="Proteomes" id="UP000783742">
    <property type="component" value="Unassembled WGS sequence"/>
</dbReference>
<reference evidence="2 3" key="1">
    <citation type="submission" date="2021-06" db="EMBL/GenBank/DDBJ databases">
        <authorList>
            <person name="Sun Q."/>
            <person name="Li D."/>
        </authorList>
    </citation>
    <scope>NUCLEOTIDE SEQUENCE [LARGE SCALE GENOMIC DNA]</scope>
    <source>
        <strain evidence="2 3">MSJ-1</strain>
    </source>
</reference>
<evidence type="ECO:0000259" key="1">
    <source>
        <dbReference type="Pfam" id="PF13185"/>
    </source>
</evidence>
<accession>A0ABS6FEA6</accession>
<dbReference type="EMBL" id="JAHLQO010000001">
    <property type="protein sequence ID" value="MBU5668514.1"/>
    <property type="molecule type" value="Genomic_DNA"/>
</dbReference>
<evidence type="ECO:0000313" key="2">
    <source>
        <dbReference type="EMBL" id="MBU5668514.1"/>
    </source>
</evidence>
<name>A0ABS6FEA6_9FIRM</name>
<dbReference type="InterPro" id="IPR051330">
    <property type="entry name" value="Phosphatase_reg/MetRdx"/>
</dbReference>
<keyword evidence="3" id="KW-1185">Reference proteome</keyword>
<dbReference type="InterPro" id="IPR003018">
    <property type="entry name" value="GAF"/>
</dbReference>
<dbReference type="PANTHER" id="PTHR21021:SF15">
    <property type="entry name" value="FREE METHIONINE-R-SULFOXIDE REDUCTASE"/>
    <property type="match status" value="1"/>
</dbReference>